<dbReference type="RefSeq" id="WP_186914098.1">
    <property type="nucleotide sequence ID" value="NZ_JACOFV010000023.1"/>
</dbReference>
<proteinExistence type="predicted"/>
<gene>
    <name evidence="2" type="ORF">H8K32_18810</name>
</gene>
<reference evidence="2" key="1">
    <citation type="submission" date="2020-08" db="EMBL/GenBank/DDBJ databases">
        <title>Novel species isolated from subtropical streams in China.</title>
        <authorList>
            <person name="Lu H."/>
        </authorList>
    </citation>
    <scope>NUCLEOTIDE SEQUENCE</scope>
    <source>
        <strain evidence="2">KACC 12607</strain>
    </source>
</reference>
<evidence type="ECO:0000313" key="3">
    <source>
        <dbReference type="Proteomes" id="UP000634011"/>
    </source>
</evidence>
<dbReference type="InterPro" id="IPR008620">
    <property type="entry name" value="FixH"/>
</dbReference>
<evidence type="ECO:0000313" key="2">
    <source>
        <dbReference type="EMBL" id="MBC3864158.1"/>
    </source>
</evidence>
<keyword evidence="1" id="KW-0812">Transmembrane</keyword>
<name>A0A923HSZ2_9BURK</name>
<dbReference type="Proteomes" id="UP000634011">
    <property type="component" value="Unassembled WGS sequence"/>
</dbReference>
<evidence type="ECO:0000256" key="1">
    <source>
        <dbReference type="SAM" id="Phobius"/>
    </source>
</evidence>
<organism evidence="2 3">
    <name type="scientific">Undibacterium jejuense</name>
    <dbReference type="NCBI Taxonomy" id="1344949"/>
    <lineage>
        <taxon>Bacteria</taxon>
        <taxon>Pseudomonadati</taxon>
        <taxon>Pseudomonadota</taxon>
        <taxon>Betaproteobacteria</taxon>
        <taxon>Burkholderiales</taxon>
        <taxon>Oxalobacteraceae</taxon>
        <taxon>Undibacterium</taxon>
    </lineage>
</organism>
<keyword evidence="1" id="KW-0472">Membrane</keyword>
<sequence>MDAVLIPKKKDKWYKEPWLLLVVGGPAVVVCASIFTGAIAFMGSDKVVAEDYYKQGLTIDKDIQRDAKARAMQLSATLNFDAANSKIRMQLSGKGEFPSSLQLSIAHAANDGMSVSEIIRRLPMTQVSPGVYEGDSKLISNISSSSVKLFHLKLEASDWRLTGDWFEPEQKVAQLKAS</sequence>
<dbReference type="EMBL" id="JACOFV010000023">
    <property type="protein sequence ID" value="MBC3864158.1"/>
    <property type="molecule type" value="Genomic_DNA"/>
</dbReference>
<dbReference type="Pfam" id="PF05751">
    <property type="entry name" value="FixH"/>
    <property type="match status" value="1"/>
</dbReference>
<dbReference type="AlphaFoldDB" id="A0A923HSZ2"/>
<keyword evidence="1" id="KW-1133">Transmembrane helix</keyword>
<accession>A0A923HSZ2</accession>
<comment type="caution">
    <text evidence="2">The sequence shown here is derived from an EMBL/GenBank/DDBJ whole genome shotgun (WGS) entry which is preliminary data.</text>
</comment>
<keyword evidence="3" id="KW-1185">Reference proteome</keyword>
<protein>
    <submittedName>
        <fullName evidence="2">FixH family protein</fullName>
    </submittedName>
</protein>
<feature type="transmembrane region" description="Helical" evidence="1">
    <location>
        <begin position="18"/>
        <end position="42"/>
    </location>
</feature>